<evidence type="ECO:0000313" key="3">
    <source>
        <dbReference type="Proteomes" id="UP000290288"/>
    </source>
</evidence>
<comment type="caution">
    <text evidence="2">The sequence shown here is derived from an EMBL/GenBank/DDBJ whole genome shotgun (WGS) entry which is preliminary data.</text>
</comment>
<feature type="domain" description="Helitron helicase-like" evidence="1">
    <location>
        <begin position="6"/>
        <end position="215"/>
    </location>
</feature>
<dbReference type="OrthoDB" id="3267861at2759"/>
<dbReference type="Pfam" id="PF14214">
    <property type="entry name" value="Helitron_like_N"/>
    <property type="match status" value="1"/>
</dbReference>
<dbReference type="AlphaFoldDB" id="A0A4Q2DKD8"/>
<keyword evidence="3" id="KW-1185">Reference proteome</keyword>
<reference evidence="2 3" key="1">
    <citation type="submission" date="2019-01" db="EMBL/GenBank/DDBJ databases">
        <title>Draft genome sequence of Psathyrella aberdarensis IHI B618.</title>
        <authorList>
            <person name="Buettner E."/>
            <person name="Kellner H."/>
        </authorList>
    </citation>
    <scope>NUCLEOTIDE SEQUENCE [LARGE SCALE GENOMIC DNA]</scope>
    <source>
        <strain evidence="2 3">IHI B618</strain>
    </source>
</reference>
<dbReference type="STRING" id="2316362.A0A4Q2DKD8"/>
<evidence type="ECO:0000313" key="2">
    <source>
        <dbReference type="EMBL" id="RXW19324.1"/>
    </source>
</evidence>
<name>A0A4Q2DKD8_9AGAR</name>
<proteinExistence type="predicted"/>
<dbReference type="Proteomes" id="UP000290288">
    <property type="component" value="Unassembled WGS sequence"/>
</dbReference>
<protein>
    <recommendedName>
        <fullName evidence="1">Helitron helicase-like domain-containing protein</fullName>
    </recommendedName>
</protein>
<dbReference type="EMBL" id="SDEE01000208">
    <property type="protein sequence ID" value="RXW19324.1"/>
    <property type="molecule type" value="Genomic_DNA"/>
</dbReference>
<gene>
    <name evidence="2" type="ORF">EST38_g6531</name>
</gene>
<accession>A0A4Q2DKD8</accession>
<organism evidence="2 3">
    <name type="scientific">Candolleomyces aberdarensis</name>
    <dbReference type="NCBI Taxonomy" id="2316362"/>
    <lineage>
        <taxon>Eukaryota</taxon>
        <taxon>Fungi</taxon>
        <taxon>Dikarya</taxon>
        <taxon>Basidiomycota</taxon>
        <taxon>Agaricomycotina</taxon>
        <taxon>Agaricomycetes</taxon>
        <taxon>Agaricomycetidae</taxon>
        <taxon>Agaricales</taxon>
        <taxon>Agaricineae</taxon>
        <taxon>Psathyrellaceae</taxon>
        <taxon>Candolleomyces</taxon>
    </lineage>
</organism>
<sequence length="521" mass="59022">MDDECFEEDNEFAFLFYNIIRKKNVSHGLRFSTSARRYKQTVDDLLSIDQVRLFHLAEKLRGDQMYRPTNDDDLRILETLKSINLLAREVPGSAAQKLKMRNEIRSMMISLGAPTLFVTLNPSDKDNPLVQIYADTEHDVESILRGGELSDWERRVLASKKPVACAKFFDAVVKAFINTVLRCGKPDTGLYGKCIGYYGAVEAQGRGTLHCHMLVWLHGHPPPRALRQRLQQSAMYREKLALWLESIMQGDFVGGQRGRQEVKSAWSKRLEREITGGGSVHPGAVAGPSLKEMSHSEFWEEFEYHTNRLLVEYNIHEHTSTCWKYLARGEAKTPENCRMGITGQMHEKTYFDDETMRVTVKKTHPKMTYFTPLVLFLLKCNMDIKFVGAGVDANAFMFYVTDYITKSAMALHVGLAALAYAIKRIEADSREGGLDSSPEGGVLRSFMIAVNSMVGHQEISHQQVMSYLVGGGDHYTNGSFRTFNWGELLRYIQGRCDALDSPDREVSPLGEMSNVTLIEKT</sequence>
<evidence type="ECO:0000259" key="1">
    <source>
        <dbReference type="Pfam" id="PF14214"/>
    </source>
</evidence>
<dbReference type="InterPro" id="IPR025476">
    <property type="entry name" value="Helitron_helicase-like"/>
</dbReference>